<dbReference type="EMBL" id="CALTRL010005917">
    <property type="protein sequence ID" value="CAH7687845.1"/>
    <property type="molecule type" value="Genomic_DNA"/>
</dbReference>
<name>A0AAV0BNR0_PHAPC</name>
<organism evidence="2 3">
    <name type="scientific">Phakopsora pachyrhizi</name>
    <name type="common">Asian soybean rust disease fungus</name>
    <dbReference type="NCBI Taxonomy" id="170000"/>
    <lineage>
        <taxon>Eukaryota</taxon>
        <taxon>Fungi</taxon>
        <taxon>Dikarya</taxon>
        <taxon>Basidiomycota</taxon>
        <taxon>Pucciniomycotina</taxon>
        <taxon>Pucciniomycetes</taxon>
        <taxon>Pucciniales</taxon>
        <taxon>Phakopsoraceae</taxon>
        <taxon>Phakopsora</taxon>
    </lineage>
</organism>
<proteinExistence type="predicted"/>
<evidence type="ECO:0000313" key="2">
    <source>
        <dbReference type="EMBL" id="CAH7687845.1"/>
    </source>
</evidence>
<protein>
    <submittedName>
        <fullName evidence="2">Uncharacterized protein</fullName>
    </submittedName>
</protein>
<evidence type="ECO:0000313" key="3">
    <source>
        <dbReference type="Proteomes" id="UP001153365"/>
    </source>
</evidence>
<feature type="compositionally biased region" description="Low complexity" evidence="1">
    <location>
        <begin position="1"/>
        <end position="18"/>
    </location>
</feature>
<reference evidence="2" key="1">
    <citation type="submission" date="2022-06" db="EMBL/GenBank/DDBJ databases">
        <authorList>
            <consortium name="SYNGENTA / RWTH Aachen University"/>
        </authorList>
    </citation>
    <scope>NUCLEOTIDE SEQUENCE</scope>
</reference>
<dbReference type="Gene3D" id="2.80.10.50">
    <property type="match status" value="1"/>
</dbReference>
<sequence>MVTQDQANNSASPQNNSPVDDSSSMSIITLEPPPSYAEARSSMDAGGMNLTEFHPFENTNFFPSGVFVLRNRSSLKALDVKGEGNQAGARVIGYTPKRPTLLDGTLLHKGNNQLFFLDWHGCLCAANCGLRVDVDENFGLVLSKPQPISPRPTRDSHPPPQFRYDPLTRTISVVFSHDPTFSNATLQEIASVEYLLELQPKSSLRHPATSSSPLEKLSKWLPINKLSVPINEGPSEAATIPDSRVELEDSELDDSPDLTRDICVVSVAPGWREKFPSSSSPEARKWLKRQWDIASIIVKPRHQSTCPVTSPSTRNSCLSDPNLPSSNVLDDLSQALGDLGSEISRVLRL</sequence>
<dbReference type="Proteomes" id="UP001153365">
    <property type="component" value="Unassembled WGS sequence"/>
</dbReference>
<keyword evidence="3" id="KW-1185">Reference proteome</keyword>
<gene>
    <name evidence="2" type="ORF">PPACK8108_LOCUS22696</name>
</gene>
<dbReference type="AlphaFoldDB" id="A0AAV0BNR0"/>
<comment type="caution">
    <text evidence="2">The sequence shown here is derived from an EMBL/GenBank/DDBJ whole genome shotgun (WGS) entry which is preliminary data.</text>
</comment>
<feature type="region of interest" description="Disordered" evidence="1">
    <location>
        <begin position="1"/>
        <end position="30"/>
    </location>
</feature>
<evidence type="ECO:0000256" key="1">
    <source>
        <dbReference type="SAM" id="MobiDB-lite"/>
    </source>
</evidence>
<dbReference type="InterPro" id="IPR035992">
    <property type="entry name" value="Ricin_B-like_lectins"/>
</dbReference>
<dbReference type="SUPFAM" id="SSF50370">
    <property type="entry name" value="Ricin B-like lectins"/>
    <property type="match status" value="1"/>
</dbReference>
<accession>A0AAV0BNR0</accession>